<protein>
    <submittedName>
        <fullName evidence="1">Uncharacterized protein</fullName>
    </submittedName>
</protein>
<comment type="caution">
    <text evidence="1">The sequence shown here is derived from an EMBL/GenBank/DDBJ whole genome shotgun (WGS) entry which is preliminary data.</text>
</comment>
<proteinExistence type="predicted"/>
<sequence length="75" mass="8534">MLPFPQKFKSGDRVEFEDRNGRLRQSTVYDNAPVEWYGPGFVHVLSPWLSINFVTVPENKLRVSAPLRESGEVAA</sequence>
<dbReference type="EMBL" id="QRGP01000001">
    <property type="protein sequence ID" value="RDV06413.1"/>
    <property type="molecule type" value="Genomic_DNA"/>
</dbReference>
<reference evidence="2" key="1">
    <citation type="submission" date="2018-08" db="EMBL/GenBank/DDBJ databases">
        <authorList>
            <person name="Kim S.-J."/>
            <person name="Jung G.-Y."/>
        </authorList>
    </citation>
    <scope>NUCLEOTIDE SEQUENCE [LARGE SCALE GENOMIC DNA]</scope>
    <source>
        <strain evidence="2">GY_G</strain>
    </source>
</reference>
<accession>A0A371BG84</accession>
<dbReference type="RefSeq" id="WP_115547966.1">
    <property type="nucleotide sequence ID" value="NZ_QRGP01000001.1"/>
</dbReference>
<dbReference type="Proteomes" id="UP000263833">
    <property type="component" value="Unassembled WGS sequence"/>
</dbReference>
<evidence type="ECO:0000313" key="2">
    <source>
        <dbReference type="Proteomes" id="UP000263833"/>
    </source>
</evidence>
<organism evidence="1 2">
    <name type="scientific">Sphingorhabdus pulchriflava</name>
    <dbReference type="NCBI Taxonomy" id="2292257"/>
    <lineage>
        <taxon>Bacteria</taxon>
        <taxon>Pseudomonadati</taxon>
        <taxon>Pseudomonadota</taxon>
        <taxon>Alphaproteobacteria</taxon>
        <taxon>Sphingomonadales</taxon>
        <taxon>Sphingomonadaceae</taxon>
        <taxon>Sphingorhabdus</taxon>
    </lineage>
</organism>
<name>A0A371BG84_9SPHN</name>
<dbReference type="OrthoDB" id="9792179at2"/>
<gene>
    <name evidence="1" type="ORF">DXH95_03020</name>
</gene>
<evidence type="ECO:0000313" key="1">
    <source>
        <dbReference type="EMBL" id="RDV06413.1"/>
    </source>
</evidence>
<dbReference type="AlphaFoldDB" id="A0A371BG84"/>
<keyword evidence="2" id="KW-1185">Reference proteome</keyword>